<protein>
    <submittedName>
        <fullName evidence="3">Uncharacterized protein</fullName>
    </submittedName>
</protein>
<dbReference type="InterPro" id="IPR036322">
    <property type="entry name" value="WD40_repeat_dom_sf"/>
</dbReference>
<feature type="non-terminal residue" evidence="3">
    <location>
        <position position="1"/>
    </location>
</feature>
<dbReference type="InterPro" id="IPR040324">
    <property type="entry name" value="WDR44/Dgr2"/>
</dbReference>
<evidence type="ECO:0000256" key="2">
    <source>
        <dbReference type="ARBA" id="ARBA00022737"/>
    </source>
</evidence>
<dbReference type="InterPro" id="IPR015943">
    <property type="entry name" value="WD40/YVTN_repeat-like_dom_sf"/>
</dbReference>
<accession>A0A699IEV0</accession>
<evidence type="ECO:0000256" key="1">
    <source>
        <dbReference type="ARBA" id="ARBA00022574"/>
    </source>
</evidence>
<sequence length="54" mass="6426">HHTIHHTITKYILSASVDKTVRMWKLGHHECLKVFTHTNYDIPYWKPVKRLSSA</sequence>
<dbReference type="SUPFAM" id="SSF50978">
    <property type="entry name" value="WD40 repeat-like"/>
    <property type="match status" value="1"/>
</dbReference>
<organism evidence="3">
    <name type="scientific">Tanacetum cinerariifolium</name>
    <name type="common">Dalmatian daisy</name>
    <name type="synonym">Chrysanthemum cinerariifolium</name>
    <dbReference type="NCBI Taxonomy" id="118510"/>
    <lineage>
        <taxon>Eukaryota</taxon>
        <taxon>Viridiplantae</taxon>
        <taxon>Streptophyta</taxon>
        <taxon>Embryophyta</taxon>
        <taxon>Tracheophyta</taxon>
        <taxon>Spermatophyta</taxon>
        <taxon>Magnoliopsida</taxon>
        <taxon>eudicotyledons</taxon>
        <taxon>Gunneridae</taxon>
        <taxon>Pentapetalae</taxon>
        <taxon>asterids</taxon>
        <taxon>campanulids</taxon>
        <taxon>Asterales</taxon>
        <taxon>Asteraceae</taxon>
        <taxon>Asteroideae</taxon>
        <taxon>Anthemideae</taxon>
        <taxon>Anthemidinae</taxon>
        <taxon>Tanacetum</taxon>
    </lineage>
</organism>
<gene>
    <name evidence="3" type="ORF">Tci_518674</name>
</gene>
<dbReference type="AlphaFoldDB" id="A0A699IEV0"/>
<keyword evidence="2" id="KW-0677">Repeat</keyword>
<name>A0A699IEV0_TANCI</name>
<keyword evidence="1" id="KW-0853">WD repeat</keyword>
<dbReference type="Gene3D" id="2.130.10.10">
    <property type="entry name" value="YVTN repeat-like/Quinoprotein amine dehydrogenase"/>
    <property type="match status" value="1"/>
</dbReference>
<dbReference type="PANTHER" id="PTHR14221:SF47">
    <property type="entry name" value="DYNEIN REGULATOR LIS1-RELATED"/>
    <property type="match status" value="1"/>
</dbReference>
<proteinExistence type="predicted"/>
<comment type="caution">
    <text evidence="3">The sequence shown here is derived from an EMBL/GenBank/DDBJ whole genome shotgun (WGS) entry which is preliminary data.</text>
</comment>
<dbReference type="EMBL" id="BKCJ010282405">
    <property type="protein sequence ID" value="GEZ46701.1"/>
    <property type="molecule type" value="Genomic_DNA"/>
</dbReference>
<reference evidence="3" key="1">
    <citation type="journal article" date="2019" name="Sci. Rep.">
        <title>Draft genome of Tanacetum cinerariifolium, the natural source of mosquito coil.</title>
        <authorList>
            <person name="Yamashiro T."/>
            <person name="Shiraishi A."/>
            <person name="Satake H."/>
            <person name="Nakayama K."/>
        </authorList>
    </citation>
    <scope>NUCLEOTIDE SEQUENCE</scope>
</reference>
<dbReference type="PANTHER" id="PTHR14221">
    <property type="entry name" value="WD REPEAT DOMAIN 44"/>
    <property type="match status" value="1"/>
</dbReference>
<evidence type="ECO:0000313" key="3">
    <source>
        <dbReference type="EMBL" id="GEZ46701.1"/>
    </source>
</evidence>